<evidence type="ECO:0000313" key="1">
    <source>
        <dbReference type="EMBL" id="QDT60135.1"/>
    </source>
</evidence>
<reference evidence="1 2" key="1">
    <citation type="submission" date="2019-02" db="EMBL/GenBank/DDBJ databases">
        <title>Deep-cultivation of Planctomycetes and their phenomic and genomic characterization uncovers novel biology.</title>
        <authorList>
            <person name="Wiegand S."/>
            <person name="Jogler M."/>
            <person name="Boedeker C."/>
            <person name="Pinto D."/>
            <person name="Vollmers J."/>
            <person name="Rivas-Marin E."/>
            <person name="Kohn T."/>
            <person name="Peeters S.H."/>
            <person name="Heuer A."/>
            <person name="Rast P."/>
            <person name="Oberbeckmann S."/>
            <person name="Bunk B."/>
            <person name="Jeske O."/>
            <person name="Meyerdierks A."/>
            <person name="Storesund J.E."/>
            <person name="Kallscheuer N."/>
            <person name="Luecker S."/>
            <person name="Lage O.M."/>
            <person name="Pohl T."/>
            <person name="Merkel B.J."/>
            <person name="Hornburger P."/>
            <person name="Mueller R.-W."/>
            <person name="Bruemmer F."/>
            <person name="Labrenz M."/>
            <person name="Spormann A.M."/>
            <person name="Op den Camp H."/>
            <person name="Overmann J."/>
            <person name="Amann R."/>
            <person name="Jetten M.S.M."/>
            <person name="Mascher T."/>
            <person name="Medema M.H."/>
            <person name="Devos D.P."/>
            <person name="Kaster A.-K."/>
            <person name="Ovreas L."/>
            <person name="Rohde M."/>
            <person name="Galperin M.Y."/>
            <person name="Jogler C."/>
        </authorList>
    </citation>
    <scope>NUCLEOTIDE SEQUENCE [LARGE SCALE GENOMIC DNA]</scope>
    <source>
        <strain evidence="1 2">SV_7m_r</strain>
    </source>
</reference>
<dbReference type="AlphaFoldDB" id="A0A517SVI0"/>
<gene>
    <name evidence="1" type="ORF">SV7mr_26520</name>
</gene>
<dbReference type="Proteomes" id="UP000315003">
    <property type="component" value="Chromosome"/>
</dbReference>
<evidence type="ECO:0000313" key="2">
    <source>
        <dbReference type="Proteomes" id="UP000315003"/>
    </source>
</evidence>
<organism evidence="1 2">
    <name type="scientific">Stieleria bergensis</name>
    <dbReference type="NCBI Taxonomy" id="2528025"/>
    <lineage>
        <taxon>Bacteria</taxon>
        <taxon>Pseudomonadati</taxon>
        <taxon>Planctomycetota</taxon>
        <taxon>Planctomycetia</taxon>
        <taxon>Pirellulales</taxon>
        <taxon>Pirellulaceae</taxon>
        <taxon>Stieleria</taxon>
    </lineage>
</organism>
<proteinExistence type="predicted"/>
<dbReference type="EMBL" id="CP036272">
    <property type="protein sequence ID" value="QDT60135.1"/>
    <property type="molecule type" value="Genomic_DNA"/>
</dbReference>
<accession>A0A517SVI0</accession>
<sequence>MKFTVVLLAIVVVCPYCCAREELTETERVCQQRHTQHHRRVRKVDVSKIDFTTLRQPIVIPLDRERAQDIEDRTPSR</sequence>
<protein>
    <submittedName>
        <fullName evidence="1">Uncharacterized protein</fullName>
    </submittedName>
</protein>
<name>A0A517SVI0_9BACT</name>
<keyword evidence="2" id="KW-1185">Reference proteome</keyword>